<protein>
    <submittedName>
        <fullName evidence="1">Uncharacterized protein</fullName>
    </submittedName>
</protein>
<sequence>MTKENVEAFLNQFHQKLKVFSIIFRDDRGKNAQTLADLEITPKYRETVIKEIKAEDYSQGPIVDTLNSLGEMWEYKIKYPLKGEKQ</sequence>
<dbReference type="EMBL" id="VSSQ01002399">
    <property type="protein sequence ID" value="MPM15182.1"/>
    <property type="molecule type" value="Genomic_DNA"/>
</dbReference>
<comment type="caution">
    <text evidence="1">The sequence shown here is derived from an EMBL/GenBank/DDBJ whole genome shotgun (WGS) entry which is preliminary data.</text>
</comment>
<dbReference type="AlphaFoldDB" id="A0A644XG31"/>
<organism evidence="1">
    <name type="scientific">bioreactor metagenome</name>
    <dbReference type="NCBI Taxonomy" id="1076179"/>
    <lineage>
        <taxon>unclassified sequences</taxon>
        <taxon>metagenomes</taxon>
        <taxon>ecological metagenomes</taxon>
    </lineage>
</organism>
<accession>A0A644XG31</accession>
<evidence type="ECO:0000313" key="1">
    <source>
        <dbReference type="EMBL" id="MPM15182.1"/>
    </source>
</evidence>
<reference evidence="1" key="1">
    <citation type="submission" date="2019-08" db="EMBL/GenBank/DDBJ databases">
        <authorList>
            <person name="Kucharzyk K."/>
            <person name="Murdoch R.W."/>
            <person name="Higgins S."/>
            <person name="Loffler F."/>
        </authorList>
    </citation>
    <scope>NUCLEOTIDE SEQUENCE</scope>
</reference>
<proteinExistence type="predicted"/>
<name>A0A644XG31_9ZZZZ</name>
<gene>
    <name evidence="1" type="ORF">SDC9_61548</name>
</gene>